<sequence>MIDNDEAEPLLVLFACLTKRFKQNLGETTREKVIAIESVMLETPVSKMPPYADDIPEGSIFVQLSKEEFERLVNIAKEDPKTSYLYTYRLDETIT</sequence>
<name>A0ABU0AIX9_9BACI</name>
<reference evidence="1 2" key="1">
    <citation type="submission" date="2023-07" db="EMBL/GenBank/DDBJ databases">
        <title>Genomic Encyclopedia of Type Strains, Phase IV (KMG-IV): sequencing the most valuable type-strain genomes for metagenomic binning, comparative biology and taxonomic classification.</title>
        <authorList>
            <person name="Goeker M."/>
        </authorList>
    </citation>
    <scope>NUCLEOTIDE SEQUENCE [LARGE SCALE GENOMIC DNA]</scope>
    <source>
        <strain evidence="1 2">DSM 23494</strain>
    </source>
</reference>
<dbReference type="Proteomes" id="UP001238088">
    <property type="component" value="Unassembled WGS sequence"/>
</dbReference>
<protein>
    <submittedName>
        <fullName evidence="1">Uncharacterized protein</fullName>
    </submittedName>
</protein>
<organism evidence="1 2">
    <name type="scientific">Cytobacillus purgationiresistens</name>
    <dbReference type="NCBI Taxonomy" id="863449"/>
    <lineage>
        <taxon>Bacteria</taxon>
        <taxon>Bacillati</taxon>
        <taxon>Bacillota</taxon>
        <taxon>Bacilli</taxon>
        <taxon>Bacillales</taxon>
        <taxon>Bacillaceae</taxon>
        <taxon>Cytobacillus</taxon>
    </lineage>
</organism>
<evidence type="ECO:0000313" key="1">
    <source>
        <dbReference type="EMBL" id="MDQ0271223.1"/>
    </source>
</evidence>
<dbReference type="EMBL" id="JAUSUB010000013">
    <property type="protein sequence ID" value="MDQ0271223.1"/>
    <property type="molecule type" value="Genomic_DNA"/>
</dbReference>
<keyword evidence="2" id="KW-1185">Reference proteome</keyword>
<gene>
    <name evidence="1" type="ORF">J2S17_003111</name>
</gene>
<proteinExistence type="predicted"/>
<comment type="caution">
    <text evidence="1">The sequence shown here is derived from an EMBL/GenBank/DDBJ whole genome shotgun (WGS) entry which is preliminary data.</text>
</comment>
<accession>A0ABU0AIX9</accession>
<evidence type="ECO:0000313" key="2">
    <source>
        <dbReference type="Proteomes" id="UP001238088"/>
    </source>
</evidence>